<dbReference type="FunFam" id="3.50.7.10:FF:000002">
    <property type="entry name" value="T-complex protein 1 subunit beta"/>
    <property type="match status" value="1"/>
</dbReference>
<dbReference type="InterPro" id="IPR027413">
    <property type="entry name" value="GROEL-like_equatorial_sf"/>
</dbReference>
<keyword evidence="12" id="KW-0325">Glycoprotein</keyword>
<keyword evidence="10" id="KW-0067">ATP-binding</keyword>
<dbReference type="Gene3D" id="6.10.250.940">
    <property type="match status" value="1"/>
</dbReference>
<dbReference type="FunFam" id="3.40.50.11320:FF:000001">
    <property type="entry name" value="Carboxypeptidase"/>
    <property type="match status" value="1"/>
</dbReference>
<dbReference type="InterPro" id="IPR027410">
    <property type="entry name" value="TCP-1-like_intermed_sf"/>
</dbReference>
<dbReference type="FunFam" id="3.40.50.1820:FF:000013">
    <property type="entry name" value="Carboxypeptidase"/>
    <property type="match status" value="1"/>
</dbReference>
<evidence type="ECO:0000256" key="11">
    <source>
        <dbReference type="ARBA" id="ARBA00023157"/>
    </source>
</evidence>
<dbReference type="FunFam" id="1.10.560.10:FF:000017">
    <property type="entry name" value="T-complex protein 1 subunit eta"/>
    <property type="match status" value="1"/>
</dbReference>
<evidence type="ECO:0000256" key="3">
    <source>
        <dbReference type="ARBA" id="ARBA00009431"/>
    </source>
</evidence>
<gene>
    <name evidence="15" type="ORF">MUK42_10249</name>
</gene>
<evidence type="ECO:0000256" key="2">
    <source>
        <dbReference type="ARBA" id="ARBA00008020"/>
    </source>
</evidence>
<keyword evidence="6" id="KW-0645">Protease</keyword>
<keyword evidence="4" id="KW-0963">Cytoplasm</keyword>
<dbReference type="EMBL" id="CP097502">
    <property type="protein sequence ID" value="URD73446.1"/>
    <property type="molecule type" value="Genomic_DNA"/>
</dbReference>
<dbReference type="InterPro" id="IPR002194">
    <property type="entry name" value="Chaperonin_TCP-1_CS"/>
</dbReference>
<keyword evidence="8" id="KW-0547">Nucleotide-binding</keyword>
<dbReference type="AlphaFoldDB" id="A0A9E7EAP5"/>
<dbReference type="PRINTS" id="PR00724">
    <property type="entry name" value="CRBOXYPTASEC"/>
</dbReference>
<dbReference type="GO" id="GO:0140662">
    <property type="term" value="F:ATP-dependent protein folding chaperone"/>
    <property type="evidence" value="ECO:0007669"/>
    <property type="project" value="InterPro"/>
</dbReference>
<dbReference type="InterPro" id="IPR027409">
    <property type="entry name" value="GroEL-like_apical_dom_sf"/>
</dbReference>
<dbReference type="InterPro" id="IPR001563">
    <property type="entry name" value="Peptidase_S10"/>
</dbReference>
<evidence type="ECO:0000313" key="16">
    <source>
        <dbReference type="Proteomes" id="UP001055439"/>
    </source>
</evidence>
<evidence type="ECO:0000256" key="13">
    <source>
        <dbReference type="ARBA" id="ARBA00023186"/>
    </source>
</evidence>
<dbReference type="Gene3D" id="1.10.560.10">
    <property type="entry name" value="GroEL-like equatorial domain"/>
    <property type="match status" value="2"/>
</dbReference>
<comment type="similarity">
    <text evidence="3">Belongs to the peptidase S10 family.</text>
</comment>
<keyword evidence="11" id="KW-1015">Disulfide bond</keyword>
<evidence type="ECO:0000256" key="12">
    <source>
        <dbReference type="ARBA" id="ARBA00023180"/>
    </source>
</evidence>
<reference evidence="15" key="1">
    <citation type="submission" date="2022-05" db="EMBL/GenBank/DDBJ databases">
        <title>The Musa troglodytarum L. genome provides insights into the mechanism of non-climacteric behaviour and enrichment of carotenoids.</title>
        <authorList>
            <person name="Wang J."/>
        </authorList>
    </citation>
    <scope>NUCLEOTIDE SEQUENCE</scope>
    <source>
        <tissue evidence="15">Leaf</tissue>
    </source>
</reference>
<dbReference type="Gene3D" id="3.30.260.10">
    <property type="entry name" value="TCP-1-like chaperonin intermediate domain"/>
    <property type="match status" value="1"/>
</dbReference>
<dbReference type="GO" id="GO:0006508">
    <property type="term" value="P:proteolysis"/>
    <property type="evidence" value="ECO:0007669"/>
    <property type="project" value="UniProtKB-KW"/>
</dbReference>
<evidence type="ECO:0000256" key="5">
    <source>
        <dbReference type="ARBA" id="ARBA00022645"/>
    </source>
</evidence>
<evidence type="ECO:0000256" key="7">
    <source>
        <dbReference type="ARBA" id="ARBA00022729"/>
    </source>
</evidence>
<keyword evidence="5" id="KW-0121">Carboxypeptidase</keyword>
<protein>
    <recommendedName>
        <fullName evidence="14">CCT-beta</fullName>
    </recommendedName>
</protein>
<dbReference type="Pfam" id="PF00450">
    <property type="entry name" value="Peptidase_S10"/>
    <property type="match status" value="1"/>
</dbReference>
<dbReference type="PROSITE" id="PS00560">
    <property type="entry name" value="CARBOXYPEPT_SER_HIS"/>
    <property type="match status" value="1"/>
</dbReference>
<keyword evidence="13" id="KW-0143">Chaperone</keyword>
<dbReference type="InterPro" id="IPR029058">
    <property type="entry name" value="AB_hydrolase_fold"/>
</dbReference>
<evidence type="ECO:0000256" key="1">
    <source>
        <dbReference type="ARBA" id="ARBA00004496"/>
    </source>
</evidence>
<dbReference type="SUPFAM" id="SSF48592">
    <property type="entry name" value="GroEL equatorial domain-like"/>
    <property type="match status" value="1"/>
</dbReference>
<dbReference type="PROSITE" id="PS00750">
    <property type="entry name" value="TCP1_1"/>
    <property type="match status" value="1"/>
</dbReference>
<evidence type="ECO:0000256" key="10">
    <source>
        <dbReference type="ARBA" id="ARBA00022840"/>
    </source>
</evidence>
<accession>A0A9E7EAP5</accession>
<dbReference type="OrthoDB" id="443318at2759"/>
<dbReference type="PROSITE" id="PS00751">
    <property type="entry name" value="TCP1_2"/>
    <property type="match status" value="1"/>
</dbReference>
<dbReference type="PROSITE" id="PS00131">
    <property type="entry name" value="CARBOXYPEPT_SER_SER"/>
    <property type="match status" value="1"/>
</dbReference>
<dbReference type="FunFam" id="3.30.260.10:FF:000025">
    <property type="entry name" value="Chaperonin containing TCP1 subunit 2"/>
    <property type="match status" value="1"/>
</dbReference>
<dbReference type="GO" id="GO:0005832">
    <property type="term" value="C:chaperonin-containing T-complex"/>
    <property type="evidence" value="ECO:0007669"/>
    <property type="project" value="InterPro"/>
</dbReference>
<dbReference type="InterPro" id="IPR017998">
    <property type="entry name" value="Chaperone_TCP-1"/>
</dbReference>
<dbReference type="InterPro" id="IPR018202">
    <property type="entry name" value="Ser_caboxypep_ser_AS"/>
</dbReference>
<evidence type="ECO:0000256" key="4">
    <source>
        <dbReference type="ARBA" id="ARBA00022490"/>
    </source>
</evidence>
<evidence type="ECO:0000256" key="9">
    <source>
        <dbReference type="ARBA" id="ARBA00022801"/>
    </source>
</evidence>
<dbReference type="GO" id="GO:0016887">
    <property type="term" value="F:ATP hydrolysis activity"/>
    <property type="evidence" value="ECO:0007669"/>
    <property type="project" value="InterPro"/>
</dbReference>
<dbReference type="GO" id="GO:0005524">
    <property type="term" value="F:ATP binding"/>
    <property type="evidence" value="ECO:0007669"/>
    <property type="project" value="UniProtKB-KW"/>
</dbReference>
<dbReference type="Gene3D" id="3.50.7.10">
    <property type="entry name" value="GroEL"/>
    <property type="match status" value="1"/>
</dbReference>
<dbReference type="InterPro" id="IPR002423">
    <property type="entry name" value="Cpn60/GroEL/TCP-1"/>
</dbReference>
<evidence type="ECO:0000256" key="6">
    <source>
        <dbReference type="ARBA" id="ARBA00022670"/>
    </source>
</evidence>
<dbReference type="Proteomes" id="UP001055439">
    <property type="component" value="Chromosome 1"/>
</dbReference>
<organism evidence="15 16">
    <name type="scientific">Musa troglodytarum</name>
    <name type="common">fe'i banana</name>
    <dbReference type="NCBI Taxonomy" id="320322"/>
    <lineage>
        <taxon>Eukaryota</taxon>
        <taxon>Viridiplantae</taxon>
        <taxon>Streptophyta</taxon>
        <taxon>Embryophyta</taxon>
        <taxon>Tracheophyta</taxon>
        <taxon>Spermatophyta</taxon>
        <taxon>Magnoliopsida</taxon>
        <taxon>Liliopsida</taxon>
        <taxon>Zingiberales</taxon>
        <taxon>Musaceae</taxon>
        <taxon>Musa</taxon>
    </lineage>
</organism>
<comment type="subcellular location">
    <subcellularLocation>
        <location evidence="1">Cytoplasm</location>
    </subcellularLocation>
</comment>
<dbReference type="GO" id="GO:0004185">
    <property type="term" value="F:serine-type carboxypeptidase activity"/>
    <property type="evidence" value="ECO:0007669"/>
    <property type="project" value="InterPro"/>
</dbReference>
<proteinExistence type="inferred from homology"/>
<evidence type="ECO:0000313" key="15">
    <source>
        <dbReference type="EMBL" id="URD73446.1"/>
    </source>
</evidence>
<dbReference type="Gene3D" id="3.40.50.1820">
    <property type="entry name" value="alpha/beta hydrolase"/>
    <property type="match status" value="1"/>
</dbReference>
<dbReference type="GO" id="GO:0051082">
    <property type="term" value="F:unfolded protein binding"/>
    <property type="evidence" value="ECO:0007669"/>
    <property type="project" value="InterPro"/>
</dbReference>
<sequence length="970" mass="108082">MAVERLLKDEATEEKGDRARMASFVGAMAIADLVKTTLGPKGMDKILQSTGRGHNVTVTNDGATILKSLHIDNPAAKVLIGYRLAAECARNALLQKAKDNKQDPDKFKSDLMKIAMTTLSSKILSQDKEQFAKLAVDAVLRLKGSTNLESIHIIKKAGGSLKDSFLDEGFILDKKIGIGQPKHIKNAKILVANTAMDTDKVKIYGARVRVDSMAKVAEIEGVEKEKMREKVQKIIAHGVNCFVNRQLIYNFPEELFADAGILAIEHADFEGIERLALVTGGEIASTFDNPESVKLGHCKLIEEIMIGEDKLIHFSGVEMGQACTIVLRGASSHVLDEAERSLHDALCVLSQTVNDSRVLLGGGWPEMAMAKEVDDLARKTPGKKSHAIEAFSRAVRAIPTIIADNAGLDNAELISQLRAEHHNDTTNAGLDIISGGVGDMERLGISESFKVKQAVLLSATEAAEMILRVDEIITCAPRKRENRIPSPSSVNLPCLLPIGIEAMASSRRHFLLCLSFLLTVSGDSSESDRVLDLPGQPPSPRISHFSGYLTVNRENGRALFYWFFEAQTLPSDRPLLLWLNGGPGCSSIGYGAAVELGPLRVKRHGTGLEFNKYAWNKEANLLFLESPVGVGFSYTNTSSDLTKLDDGFVAEDAYSFLVNWLRRFPQYQSHDFYIAGESYAGHYVPQLAELLYDRNKDTKNYPYINFKGFIVGNPETDEFYDSKGLLEYAWSHTVVSDQVYRLANRVCDFKLFNWTDECNDAMEMVFNQYKEIDIYNVYAPKCTLPQSSSSSSFDEDDAKKSLMRRIRRYAGYDPCFSTYAEEYFNRVDVQRSLHANVNGRWRVCKVNDAILYCYSDSILRTYNFTVFSVLPIYSKLIKAGLRIWIYSGDTDGRVPVIGSRYCVEALLLPLKSQWQPWFHNHQVGGRSVEYRGLTMVTVRGAGHLVPLNKPQEALVLINSYLRNQQLPTHK</sequence>
<keyword evidence="9" id="KW-0378">Hydrolase</keyword>
<evidence type="ECO:0000256" key="14">
    <source>
        <dbReference type="ARBA" id="ARBA00033237"/>
    </source>
</evidence>
<dbReference type="Pfam" id="PF00118">
    <property type="entry name" value="Cpn60_TCP1"/>
    <property type="match status" value="1"/>
</dbReference>
<keyword evidence="16" id="KW-1185">Reference proteome</keyword>
<dbReference type="InterPro" id="IPR012716">
    <property type="entry name" value="Chap_CCT_beta"/>
</dbReference>
<comment type="similarity">
    <text evidence="2">Belongs to the TCP-1 chaperonin family.</text>
</comment>
<dbReference type="PANTHER" id="PTHR11353">
    <property type="entry name" value="CHAPERONIN"/>
    <property type="match status" value="1"/>
</dbReference>
<dbReference type="SUPFAM" id="SSF53474">
    <property type="entry name" value="alpha/beta-Hydrolases"/>
    <property type="match status" value="1"/>
</dbReference>
<evidence type="ECO:0000256" key="8">
    <source>
        <dbReference type="ARBA" id="ARBA00022741"/>
    </source>
</evidence>
<name>A0A9E7EAP5_9LILI</name>
<dbReference type="SUPFAM" id="SSF52029">
    <property type="entry name" value="GroEL apical domain-like"/>
    <property type="match status" value="1"/>
</dbReference>
<dbReference type="SUPFAM" id="SSF54849">
    <property type="entry name" value="GroEL-intermediate domain like"/>
    <property type="match status" value="1"/>
</dbReference>
<dbReference type="CDD" id="cd03336">
    <property type="entry name" value="TCP1_beta"/>
    <property type="match status" value="1"/>
</dbReference>
<dbReference type="InterPro" id="IPR033124">
    <property type="entry name" value="Ser_caboxypep_his_AS"/>
</dbReference>
<dbReference type="Gene3D" id="3.40.50.11320">
    <property type="match status" value="1"/>
</dbReference>
<keyword evidence="7" id="KW-0732">Signal</keyword>
<dbReference type="NCBIfam" id="TIGR02341">
    <property type="entry name" value="chap_CCT_beta"/>
    <property type="match status" value="1"/>
</dbReference>